<evidence type="ECO:0000313" key="3">
    <source>
        <dbReference type="EMBL" id="KKN76705.1"/>
    </source>
</evidence>
<dbReference type="SMART" id="SM00448">
    <property type="entry name" value="REC"/>
    <property type="match status" value="1"/>
</dbReference>
<proteinExistence type="predicted"/>
<comment type="caution">
    <text evidence="3">The sequence shown here is derived from an EMBL/GenBank/DDBJ whole genome shotgun (WGS) entry which is preliminary data.</text>
</comment>
<dbReference type="SUPFAM" id="SSF52172">
    <property type="entry name" value="CheY-like"/>
    <property type="match status" value="1"/>
</dbReference>
<keyword evidence="1" id="KW-0597">Phosphoprotein</keyword>
<dbReference type="Pfam" id="PF00072">
    <property type="entry name" value="Response_reg"/>
    <property type="match status" value="1"/>
</dbReference>
<dbReference type="AlphaFoldDB" id="A0A0F9T636"/>
<dbReference type="Gene3D" id="3.40.50.2300">
    <property type="match status" value="1"/>
</dbReference>
<gene>
    <name evidence="3" type="ORF">LCGC14_0367960</name>
</gene>
<dbReference type="PANTHER" id="PTHR44591:SF3">
    <property type="entry name" value="RESPONSE REGULATORY DOMAIN-CONTAINING PROTEIN"/>
    <property type="match status" value="1"/>
</dbReference>
<dbReference type="InterPro" id="IPR050595">
    <property type="entry name" value="Bact_response_regulator"/>
</dbReference>
<dbReference type="EMBL" id="LAZR01000291">
    <property type="protein sequence ID" value="KKN76705.1"/>
    <property type="molecule type" value="Genomic_DNA"/>
</dbReference>
<accession>A0A0F9T636</accession>
<dbReference type="PANTHER" id="PTHR44591">
    <property type="entry name" value="STRESS RESPONSE REGULATOR PROTEIN 1"/>
    <property type="match status" value="1"/>
</dbReference>
<dbReference type="PROSITE" id="PS50110">
    <property type="entry name" value="RESPONSE_REGULATORY"/>
    <property type="match status" value="1"/>
</dbReference>
<reference evidence="3" key="1">
    <citation type="journal article" date="2015" name="Nature">
        <title>Complex archaea that bridge the gap between prokaryotes and eukaryotes.</title>
        <authorList>
            <person name="Spang A."/>
            <person name="Saw J.H."/>
            <person name="Jorgensen S.L."/>
            <person name="Zaremba-Niedzwiedzka K."/>
            <person name="Martijn J."/>
            <person name="Lind A.E."/>
            <person name="van Eijk R."/>
            <person name="Schleper C."/>
            <person name="Guy L."/>
            <person name="Ettema T.J."/>
        </authorList>
    </citation>
    <scope>NUCLEOTIDE SEQUENCE</scope>
</reference>
<evidence type="ECO:0000256" key="1">
    <source>
        <dbReference type="ARBA" id="ARBA00022553"/>
    </source>
</evidence>
<sequence length="133" mass="14636">MAYILIVDDDQDFADAAAIALSDAGHEVGIEQDPNNVVANMKDRVPDLVVLDVMFPEDPSAGFGLARAIRHDHEKLKGVPLLMLTAVNTRLPLGFSSRDIDDTWMPVSEFLEKPVDFSTLREKVESLLQKASS</sequence>
<dbReference type="InterPro" id="IPR001789">
    <property type="entry name" value="Sig_transdc_resp-reg_receiver"/>
</dbReference>
<feature type="domain" description="Response regulatory" evidence="2">
    <location>
        <begin position="3"/>
        <end position="128"/>
    </location>
</feature>
<name>A0A0F9T636_9ZZZZ</name>
<organism evidence="3">
    <name type="scientific">marine sediment metagenome</name>
    <dbReference type="NCBI Taxonomy" id="412755"/>
    <lineage>
        <taxon>unclassified sequences</taxon>
        <taxon>metagenomes</taxon>
        <taxon>ecological metagenomes</taxon>
    </lineage>
</organism>
<evidence type="ECO:0000259" key="2">
    <source>
        <dbReference type="PROSITE" id="PS50110"/>
    </source>
</evidence>
<protein>
    <recommendedName>
        <fullName evidence="2">Response regulatory domain-containing protein</fullName>
    </recommendedName>
</protein>
<dbReference type="GO" id="GO:0000160">
    <property type="term" value="P:phosphorelay signal transduction system"/>
    <property type="evidence" value="ECO:0007669"/>
    <property type="project" value="InterPro"/>
</dbReference>
<dbReference type="InterPro" id="IPR011006">
    <property type="entry name" value="CheY-like_superfamily"/>
</dbReference>